<dbReference type="Pfam" id="PF00144">
    <property type="entry name" value="Beta-lactamase"/>
    <property type="match status" value="1"/>
</dbReference>
<name>A0ABW3RJC9_9SPHI</name>
<evidence type="ECO:0000313" key="3">
    <source>
        <dbReference type="EMBL" id="MFD1164941.1"/>
    </source>
</evidence>
<gene>
    <name evidence="3" type="ORF">ACFQ2C_04890</name>
</gene>
<dbReference type="PANTHER" id="PTHR43283">
    <property type="entry name" value="BETA-LACTAMASE-RELATED"/>
    <property type="match status" value="1"/>
</dbReference>
<dbReference type="PANTHER" id="PTHR43283:SF7">
    <property type="entry name" value="BETA-LACTAMASE-RELATED DOMAIN-CONTAINING PROTEIN"/>
    <property type="match status" value="1"/>
</dbReference>
<dbReference type="GO" id="GO:0016787">
    <property type="term" value="F:hydrolase activity"/>
    <property type="evidence" value="ECO:0007669"/>
    <property type="project" value="UniProtKB-KW"/>
</dbReference>
<dbReference type="Proteomes" id="UP001597205">
    <property type="component" value="Unassembled WGS sequence"/>
</dbReference>
<dbReference type="InterPro" id="IPR012338">
    <property type="entry name" value="Beta-lactam/transpept-like"/>
</dbReference>
<comment type="caution">
    <text evidence="3">The sequence shown here is derived from an EMBL/GenBank/DDBJ whole genome shotgun (WGS) entry which is preliminary data.</text>
</comment>
<dbReference type="RefSeq" id="WP_380894926.1">
    <property type="nucleotide sequence ID" value="NZ_JBHTKY010000004.1"/>
</dbReference>
<feature type="domain" description="Beta-lactamase-related" evidence="2">
    <location>
        <begin position="90"/>
        <end position="357"/>
    </location>
</feature>
<dbReference type="InterPro" id="IPR050789">
    <property type="entry name" value="Diverse_Enzym_Activities"/>
</dbReference>
<keyword evidence="1" id="KW-1133">Transmembrane helix</keyword>
<accession>A0ABW3RJC9</accession>
<dbReference type="EMBL" id="JBHTKY010000004">
    <property type="protein sequence ID" value="MFD1164941.1"/>
    <property type="molecule type" value="Genomic_DNA"/>
</dbReference>
<feature type="transmembrane region" description="Helical" evidence="1">
    <location>
        <begin position="7"/>
        <end position="28"/>
    </location>
</feature>
<keyword evidence="4" id="KW-1185">Reference proteome</keyword>
<evidence type="ECO:0000313" key="4">
    <source>
        <dbReference type="Proteomes" id="UP001597205"/>
    </source>
</evidence>
<dbReference type="InterPro" id="IPR001466">
    <property type="entry name" value="Beta-lactam-related"/>
</dbReference>
<dbReference type="Gene3D" id="3.40.710.10">
    <property type="entry name" value="DD-peptidase/beta-lactamase superfamily"/>
    <property type="match status" value="1"/>
</dbReference>
<evidence type="ECO:0000259" key="2">
    <source>
        <dbReference type="Pfam" id="PF00144"/>
    </source>
</evidence>
<proteinExistence type="predicted"/>
<dbReference type="SUPFAM" id="SSF56601">
    <property type="entry name" value="beta-lactamase/transpeptidase-like"/>
    <property type="match status" value="1"/>
</dbReference>
<keyword evidence="1" id="KW-0812">Transmembrane</keyword>
<organism evidence="3 4">
    <name type="scientific">Sphingobacterium daejeonense</name>
    <dbReference type="NCBI Taxonomy" id="371142"/>
    <lineage>
        <taxon>Bacteria</taxon>
        <taxon>Pseudomonadati</taxon>
        <taxon>Bacteroidota</taxon>
        <taxon>Sphingobacteriia</taxon>
        <taxon>Sphingobacteriales</taxon>
        <taxon>Sphingobacteriaceae</taxon>
        <taxon>Sphingobacterium</taxon>
    </lineage>
</organism>
<dbReference type="EC" id="3.-.-.-" evidence="3"/>
<reference evidence="4" key="1">
    <citation type="journal article" date="2019" name="Int. J. Syst. Evol. Microbiol.">
        <title>The Global Catalogue of Microorganisms (GCM) 10K type strain sequencing project: providing services to taxonomists for standard genome sequencing and annotation.</title>
        <authorList>
            <consortium name="The Broad Institute Genomics Platform"/>
            <consortium name="The Broad Institute Genome Sequencing Center for Infectious Disease"/>
            <person name="Wu L."/>
            <person name="Ma J."/>
        </authorList>
    </citation>
    <scope>NUCLEOTIDE SEQUENCE [LARGE SCALE GENOMIC DNA]</scope>
    <source>
        <strain evidence="4">CCUG 52468</strain>
    </source>
</reference>
<keyword evidence="3" id="KW-0378">Hydrolase</keyword>
<sequence>MQHILKLLKWLGIILASLIIVVIIYLYATGKDFLIKGVYVTYLHGHKTAYLDDYKHFDNHIVDIGTPQPWNKSKEYNSVEATDSLRTIHQNTKSIAYMIIHQDSIWFEEYYDGYSDSSRSNSFSMAKSMVSALLGKALETGQVKSINQKVIDFVPELTGPYADSLKLVDLVSMSSGMKWDESYYDPFSITTRLYFDNDIVGTLEQMPIDSPPGQRFNYKSGDTQVLGIALQRATNKTLSELLSEYFWKPMGAEHPAFWQVDSKKYGIEKAYCCVASNARDFARFGKLYLQHGKWNGVSLLDSSYVQKSVVNTFPGSPQYGYGWWIGKYHEKDYFYMDGHLGQYVIVIPEDDLIIVRLGHGIDGKPRTDPSSAFNNFIDQAYVMLGARIK</sequence>
<evidence type="ECO:0000256" key="1">
    <source>
        <dbReference type="SAM" id="Phobius"/>
    </source>
</evidence>
<protein>
    <submittedName>
        <fullName evidence="3">Serine hydrolase domain-containing protein</fullName>
        <ecNumber evidence="3">3.-.-.-</ecNumber>
    </submittedName>
</protein>
<keyword evidence="1" id="KW-0472">Membrane</keyword>